<comment type="caution">
    <text evidence="3">The sequence shown here is derived from an EMBL/GenBank/DDBJ whole genome shotgun (WGS) entry which is preliminary data.</text>
</comment>
<keyword evidence="1" id="KW-0472">Membrane</keyword>
<dbReference type="EMBL" id="JAKKPZ010000030">
    <property type="protein sequence ID" value="KAI1709517.1"/>
    <property type="molecule type" value="Genomic_DNA"/>
</dbReference>
<accession>A0AAD4MZ96</accession>
<name>A0AAD4MZ96_9BILA</name>
<keyword evidence="1" id="KW-0812">Transmembrane</keyword>
<feature type="signal peptide" evidence="2">
    <location>
        <begin position="1"/>
        <end position="18"/>
    </location>
</feature>
<evidence type="ECO:0000313" key="4">
    <source>
        <dbReference type="Proteomes" id="UP001201812"/>
    </source>
</evidence>
<feature type="chain" id="PRO_5042094872" evidence="2">
    <location>
        <begin position="19"/>
        <end position="132"/>
    </location>
</feature>
<dbReference type="AlphaFoldDB" id="A0AAD4MZ96"/>
<dbReference type="Proteomes" id="UP001201812">
    <property type="component" value="Unassembled WGS sequence"/>
</dbReference>
<keyword evidence="1" id="KW-1133">Transmembrane helix</keyword>
<proteinExistence type="predicted"/>
<reference evidence="3" key="1">
    <citation type="submission" date="2022-01" db="EMBL/GenBank/DDBJ databases">
        <title>Genome Sequence Resource for Two Populations of Ditylenchus destructor, the Migratory Endoparasitic Phytonematode.</title>
        <authorList>
            <person name="Zhang H."/>
            <person name="Lin R."/>
            <person name="Xie B."/>
        </authorList>
    </citation>
    <scope>NUCLEOTIDE SEQUENCE</scope>
    <source>
        <strain evidence="3">BazhouSP</strain>
    </source>
</reference>
<organism evidence="3 4">
    <name type="scientific">Ditylenchus destructor</name>
    <dbReference type="NCBI Taxonomy" id="166010"/>
    <lineage>
        <taxon>Eukaryota</taxon>
        <taxon>Metazoa</taxon>
        <taxon>Ecdysozoa</taxon>
        <taxon>Nematoda</taxon>
        <taxon>Chromadorea</taxon>
        <taxon>Rhabditida</taxon>
        <taxon>Tylenchina</taxon>
        <taxon>Tylenchomorpha</taxon>
        <taxon>Sphaerularioidea</taxon>
        <taxon>Anguinidae</taxon>
        <taxon>Anguininae</taxon>
        <taxon>Ditylenchus</taxon>
    </lineage>
</organism>
<evidence type="ECO:0000256" key="2">
    <source>
        <dbReference type="SAM" id="SignalP"/>
    </source>
</evidence>
<keyword evidence="4" id="KW-1185">Reference proteome</keyword>
<evidence type="ECO:0000256" key="1">
    <source>
        <dbReference type="SAM" id="Phobius"/>
    </source>
</evidence>
<protein>
    <submittedName>
        <fullName evidence="3">Uncharacterized protein</fullName>
    </submittedName>
</protein>
<feature type="transmembrane region" description="Helical" evidence="1">
    <location>
        <begin position="108"/>
        <end position="128"/>
    </location>
</feature>
<sequence length="132" mass="15470">MFPAKLFFLALVSFSVLSFCILDALRVVKRYKITLNDYNEYKNDAAWNISKEETVKNSSKPGRHKKDVSAVECDKECNSGFYFQDTYCKTNHKGQLITCNYKTNHVKFLWSFAMPMFLLMVCGWWCWIRGCC</sequence>
<keyword evidence="2" id="KW-0732">Signal</keyword>
<gene>
    <name evidence="3" type="ORF">DdX_11305</name>
</gene>
<evidence type="ECO:0000313" key="3">
    <source>
        <dbReference type="EMBL" id="KAI1709517.1"/>
    </source>
</evidence>